<dbReference type="SUPFAM" id="SSF48452">
    <property type="entry name" value="TPR-like"/>
    <property type="match status" value="1"/>
</dbReference>
<dbReference type="Proteomes" id="UP001409291">
    <property type="component" value="Unassembled WGS sequence"/>
</dbReference>
<dbReference type="EMBL" id="JBDJNQ010000002">
    <property type="protein sequence ID" value="MEN5376730.1"/>
    <property type="molecule type" value="Genomic_DNA"/>
</dbReference>
<dbReference type="InterPro" id="IPR012944">
    <property type="entry name" value="SusD_RagB_dom"/>
</dbReference>
<name>A0ABV0BPN4_9SPHI</name>
<dbReference type="Pfam" id="PF14322">
    <property type="entry name" value="SusD-like_3"/>
    <property type="match status" value="1"/>
</dbReference>
<evidence type="ECO:0000313" key="8">
    <source>
        <dbReference type="EMBL" id="MEN5376730.1"/>
    </source>
</evidence>
<keyword evidence="3" id="KW-0732">Signal</keyword>
<evidence type="ECO:0000256" key="1">
    <source>
        <dbReference type="ARBA" id="ARBA00004442"/>
    </source>
</evidence>
<evidence type="ECO:0000256" key="2">
    <source>
        <dbReference type="ARBA" id="ARBA00006275"/>
    </source>
</evidence>
<keyword evidence="4" id="KW-0472">Membrane</keyword>
<evidence type="ECO:0000256" key="3">
    <source>
        <dbReference type="ARBA" id="ARBA00022729"/>
    </source>
</evidence>
<dbReference type="PROSITE" id="PS51257">
    <property type="entry name" value="PROKAR_LIPOPROTEIN"/>
    <property type="match status" value="1"/>
</dbReference>
<dbReference type="InterPro" id="IPR033985">
    <property type="entry name" value="SusD-like_N"/>
</dbReference>
<dbReference type="RefSeq" id="WP_132769440.1">
    <property type="nucleotide sequence ID" value="NZ_JAOQNK010000001.1"/>
</dbReference>
<accession>A0ABV0BPN4</accession>
<gene>
    <name evidence="8" type="ORF">ABE541_05585</name>
</gene>
<proteinExistence type="inferred from homology"/>
<evidence type="ECO:0000256" key="4">
    <source>
        <dbReference type="ARBA" id="ARBA00023136"/>
    </source>
</evidence>
<dbReference type="Pfam" id="PF07980">
    <property type="entry name" value="SusD_RagB"/>
    <property type="match status" value="1"/>
</dbReference>
<evidence type="ECO:0000259" key="6">
    <source>
        <dbReference type="Pfam" id="PF07980"/>
    </source>
</evidence>
<comment type="subcellular location">
    <subcellularLocation>
        <location evidence="1">Cell outer membrane</location>
    </subcellularLocation>
</comment>
<protein>
    <submittedName>
        <fullName evidence="8">RagB/SusD family nutrient uptake outer membrane protein</fullName>
    </submittedName>
</protein>
<reference evidence="8 9" key="1">
    <citation type="submission" date="2024-04" db="EMBL/GenBank/DDBJ databases">
        <title>WGS of bacteria from Torrens River.</title>
        <authorList>
            <person name="Wyrsch E.R."/>
            <person name="Drigo B."/>
        </authorList>
    </citation>
    <scope>NUCLEOTIDE SEQUENCE [LARGE SCALE GENOMIC DNA]</scope>
    <source>
        <strain evidence="8 9">TWI391</strain>
    </source>
</reference>
<dbReference type="InterPro" id="IPR011990">
    <property type="entry name" value="TPR-like_helical_dom_sf"/>
</dbReference>
<comment type="similarity">
    <text evidence="2">Belongs to the SusD family.</text>
</comment>
<feature type="domain" description="RagB/SusD" evidence="6">
    <location>
        <begin position="275"/>
        <end position="404"/>
    </location>
</feature>
<keyword evidence="9" id="KW-1185">Reference proteome</keyword>
<evidence type="ECO:0000259" key="7">
    <source>
        <dbReference type="Pfam" id="PF14322"/>
    </source>
</evidence>
<dbReference type="Gene3D" id="1.25.40.390">
    <property type="match status" value="1"/>
</dbReference>
<keyword evidence="5" id="KW-0998">Cell outer membrane</keyword>
<organism evidence="8 9">
    <name type="scientific">Sphingobacterium kitahiroshimense</name>
    <dbReference type="NCBI Taxonomy" id="470446"/>
    <lineage>
        <taxon>Bacteria</taxon>
        <taxon>Pseudomonadati</taxon>
        <taxon>Bacteroidota</taxon>
        <taxon>Sphingobacteriia</taxon>
        <taxon>Sphingobacteriales</taxon>
        <taxon>Sphingobacteriaceae</taxon>
        <taxon>Sphingobacterium</taxon>
    </lineage>
</organism>
<evidence type="ECO:0000313" key="9">
    <source>
        <dbReference type="Proteomes" id="UP001409291"/>
    </source>
</evidence>
<feature type="domain" description="SusD-like N-terminal" evidence="7">
    <location>
        <begin position="22"/>
        <end position="223"/>
    </location>
</feature>
<sequence>MKKNLLYIGLLVGGLLSTSCNKYLDIQPVGTVVPTTEADFRALMFSGYKVYPEHKSYLNLRTDELLLDEFSTDLATLKDLYLWNDQNPDRNTQSMAWETLFKSIFYANHIIAEAKDKAGDTDAVKQIRAEAYLLRAYAHFELLNTYADNYNAATAATDRGVPISIKVDLEQLFAPATVEKVYAQILQDMEDASALLQVQDQATNVKYRFSRRAYEAFEARLRLYRGEWELATKAADKGLAINANLENLNEVGSKLPNDFESKEMIQAWEEVGKTNVSRSTYISPSFMAKYKAGDLRVNRYFQKLGSDYVSKKGGDNRFNVTFRNAELYLIKAETAARLGQKEQAIAALTTLLKNRLTASAFTTAQVKLATLSNAELIMFILDERARELALEGLRWYDLKRTTRPEIVHSYQSKDYTLIQNDPRYVIRYPKEAISNNPDL</sequence>
<comment type="caution">
    <text evidence="8">The sequence shown here is derived from an EMBL/GenBank/DDBJ whole genome shotgun (WGS) entry which is preliminary data.</text>
</comment>
<evidence type="ECO:0000256" key="5">
    <source>
        <dbReference type="ARBA" id="ARBA00023237"/>
    </source>
</evidence>